<dbReference type="AlphaFoldDB" id="A0A4S4CYH9"/>
<dbReference type="PANTHER" id="PTHR42683">
    <property type="entry name" value="ALDEHYDE REDUCTASE"/>
    <property type="match status" value="1"/>
</dbReference>
<dbReference type="Pfam" id="PF00107">
    <property type="entry name" value="ADH_zinc_N"/>
    <property type="match status" value="1"/>
</dbReference>
<dbReference type="Pfam" id="PF08240">
    <property type="entry name" value="ADH_N"/>
    <property type="match status" value="1"/>
</dbReference>
<dbReference type="GO" id="GO:0016616">
    <property type="term" value="F:oxidoreductase activity, acting on the CH-OH group of donors, NAD or NADP as acceptor"/>
    <property type="evidence" value="ECO:0007669"/>
    <property type="project" value="InterPro"/>
</dbReference>
<dbReference type="InterPro" id="IPR011032">
    <property type="entry name" value="GroES-like_sf"/>
</dbReference>
<dbReference type="Proteomes" id="UP000306102">
    <property type="component" value="Unassembled WGS sequence"/>
</dbReference>
<sequence length="468" mass="49751">MFRATISSLLHLVLDEEYVLIAFGYEDAALDVRFTYRVDLMHLSTKSTQQQSKNQSQTKAVAVAAAYQKAVGWAALDSSGILSPFHFTRRANGDNDITMKILYCGICHSDLHMTTNTFGFSSYPMIPGGLKGIEVASEEVRGGKGGERAGVGDGEAAGDEELPEEELVGVGSKEEGHEIVGVVTKVGCKVNKFKVGDKAGVGGFIGSCGTCTSCQNNLENYCTKVTHTATIFGGAEEEKNYGGFSDIMVVDEHFAIRFPNSLSLEGGAPLLGGGITVYSPMKYFGLNEAGKHLGVVGLGGLGHLAVKFAKAFGMKVTVISTSPNKKEEAIGRLGADSFLVSSDTMQMQAAMNTMDGILDTVSAAHPFNPLIRLLKCNGKLILLGAGVADIEKPIDLAVLLTAGRKLIAGSNSGGMKETQEMIDFAGKHNIVADVEVIPIDYINTAMKRLAKGDIRYRFVIDIGNTLTA</sequence>
<dbReference type="SMART" id="SM00829">
    <property type="entry name" value="PKS_ER"/>
    <property type="match status" value="1"/>
</dbReference>
<gene>
    <name evidence="8" type="ORF">TEA_028159</name>
</gene>
<proteinExistence type="inferred from homology"/>
<dbReference type="FunFam" id="3.90.180.10:FF:000100">
    <property type="entry name" value="Putative cinnamyl alcohol dehydrogenase 6"/>
    <property type="match status" value="1"/>
</dbReference>
<dbReference type="Gene3D" id="3.40.50.720">
    <property type="entry name" value="NAD(P)-binding Rossmann-like Domain"/>
    <property type="match status" value="1"/>
</dbReference>
<protein>
    <recommendedName>
        <fullName evidence="7">Enoyl reductase (ER) domain-containing protein</fullName>
    </recommendedName>
</protein>
<dbReference type="STRING" id="542762.A0A4S4CYH9"/>
<dbReference type="EMBL" id="SDRB02013407">
    <property type="protein sequence ID" value="THF94942.1"/>
    <property type="molecule type" value="Genomic_DNA"/>
</dbReference>
<dbReference type="InterPro" id="IPR013154">
    <property type="entry name" value="ADH-like_N"/>
</dbReference>
<dbReference type="InterPro" id="IPR047109">
    <property type="entry name" value="CAD-like"/>
</dbReference>
<evidence type="ECO:0000259" key="7">
    <source>
        <dbReference type="SMART" id="SM00829"/>
    </source>
</evidence>
<dbReference type="CDD" id="cd05283">
    <property type="entry name" value="CAD1"/>
    <property type="match status" value="1"/>
</dbReference>
<feature type="domain" description="Enoyl reductase (ER)" evidence="7">
    <location>
        <begin position="80"/>
        <end position="460"/>
    </location>
</feature>
<evidence type="ECO:0000256" key="4">
    <source>
        <dbReference type="ARBA" id="ARBA00023002"/>
    </source>
</evidence>
<evidence type="ECO:0000256" key="6">
    <source>
        <dbReference type="SAM" id="MobiDB-lite"/>
    </source>
</evidence>
<keyword evidence="4" id="KW-0560">Oxidoreductase</keyword>
<organism evidence="8 9">
    <name type="scientific">Camellia sinensis var. sinensis</name>
    <name type="common">China tea</name>
    <dbReference type="NCBI Taxonomy" id="542762"/>
    <lineage>
        <taxon>Eukaryota</taxon>
        <taxon>Viridiplantae</taxon>
        <taxon>Streptophyta</taxon>
        <taxon>Embryophyta</taxon>
        <taxon>Tracheophyta</taxon>
        <taxon>Spermatophyta</taxon>
        <taxon>Magnoliopsida</taxon>
        <taxon>eudicotyledons</taxon>
        <taxon>Gunneridae</taxon>
        <taxon>Pentapetalae</taxon>
        <taxon>asterids</taxon>
        <taxon>Ericales</taxon>
        <taxon>Theaceae</taxon>
        <taxon>Camellia</taxon>
    </lineage>
</organism>
<evidence type="ECO:0000256" key="5">
    <source>
        <dbReference type="RuleBase" id="RU361277"/>
    </source>
</evidence>
<evidence type="ECO:0000256" key="2">
    <source>
        <dbReference type="ARBA" id="ARBA00022723"/>
    </source>
</evidence>
<keyword evidence="9" id="KW-1185">Reference proteome</keyword>
<comment type="similarity">
    <text evidence="5">Belongs to the zinc-containing alcohol dehydrogenase family.</text>
</comment>
<accession>A0A4S4CYH9</accession>
<evidence type="ECO:0000256" key="1">
    <source>
        <dbReference type="ARBA" id="ARBA00001947"/>
    </source>
</evidence>
<dbReference type="PROSITE" id="PS00059">
    <property type="entry name" value="ADH_ZINC"/>
    <property type="match status" value="1"/>
</dbReference>
<dbReference type="GO" id="GO:0008270">
    <property type="term" value="F:zinc ion binding"/>
    <property type="evidence" value="ECO:0007669"/>
    <property type="project" value="InterPro"/>
</dbReference>
<dbReference type="InterPro" id="IPR036291">
    <property type="entry name" value="NAD(P)-bd_dom_sf"/>
</dbReference>
<feature type="region of interest" description="Disordered" evidence="6">
    <location>
        <begin position="141"/>
        <end position="163"/>
    </location>
</feature>
<evidence type="ECO:0000313" key="9">
    <source>
        <dbReference type="Proteomes" id="UP000306102"/>
    </source>
</evidence>
<comment type="caution">
    <text evidence="8">The sequence shown here is derived from an EMBL/GenBank/DDBJ whole genome shotgun (WGS) entry which is preliminary data.</text>
</comment>
<name>A0A4S4CYH9_CAMSN</name>
<comment type="cofactor">
    <cofactor evidence="1 5">
        <name>Zn(2+)</name>
        <dbReference type="ChEBI" id="CHEBI:29105"/>
    </cofactor>
</comment>
<dbReference type="Gene3D" id="3.90.180.10">
    <property type="entry name" value="Medium-chain alcohol dehydrogenases, catalytic domain"/>
    <property type="match status" value="2"/>
</dbReference>
<keyword evidence="2 5" id="KW-0479">Metal-binding</keyword>
<keyword evidence="3 5" id="KW-0862">Zinc</keyword>
<evidence type="ECO:0000256" key="3">
    <source>
        <dbReference type="ARBA" id="ARBA00022833"/>
    </source>
</evidence>
<dbReference type="FunFam" id="3.40.50.720:FF:000022">
    <property type="entry name" value="Cinnamyl alcohol dehydrogenase"/>
    <property type="match status" value="1"/>
</dbReference>
<dbReference type="SUPFAM" id="SSF51735">
    <property type="entry name" value="NAD(P)-binding Rossmann-fold domains"/>
    <property type="match status" value="1"/>
</dbReference>
<dbReference type="InterPro" id="IPR002328">
    <property type="entry name" value="ADH_Zn_CS"/>
</dbReference>
<dbReference type="InterPro" id="IPR013149">
    <property type="entry name" value="ADH-like_C"/>
</dbReference>
<reference evidence="8 9" key="1">
    <citation type="journal article" date="2018" name="Proc. Natl. Acad. Sci. U.S.A.">
        <title>Draft genome sequence of Camellia sinensis var. sinensis provides insights into the evolution of the tea genome and tea quality.</title>
        <authorList>
            <person name="Wei C."/>
            <person name="Yang H."/>
            <person name="Wang S."/>
            <person name="Zhao J."/>
            <person name="Liu C."/>
            <person name="Gao L."/>
            <person name="Xia E."/>
            <person name="Lu Y."/>
            <person name="Tai Y."/>
            <person name="She G."/>
            <person name="Sun J."/>
            <person name="Cao H."/>
            <person name="Tong W."/>
            <person name="Gao Q."/>
            <person name="Li Y."/>
            <person name="Deng W."/>
            <person name="Jiang X."/>
            <person name="Wang W."/>
            <person name="Chen Q."/>
            <person name="Zhang S."/>
            <person name="Li H."/>
            <person name="Wu J."/>
            <person name="Wang P."/>
            <person name="Li P."/>
            <person name="Shi C."/>
            <person name="Zheng F."/>
            <person name="Jian J."/>
            <person name="Huang B."/>
            <person name="Shan D."/>
            <person name="Shi M."/>
            <person name="Fang C."/>
            <person name="Yue Y."/>
            <person name="Li F."/>
            <person name="Li D."/>
            <person name="Wei S."/>
            <person name="Han B."/>
            <person name="Jiang C."/>
            <person name="Yin Y."/>
            <person name="Xia T."/>
            <person name="Zhang Z."/>
            <person name="Bennetzen J.L."/>
            <person name="Zhao S."/>
            <person name="Wan X."/>
        </authorList>
    </citation>
    <scope>NUCLEOTIDE SEQUENCE [LARGE SCALE GENOMIC DNA]</scope>
    <source>
        <strain evidence="9">cv. Shuchazao</strain>
        <tissue evidence="8">Leaf</tissue>
    </source>
</reference>
<dbReference type="InterPro" id="IPR020843">
    <property type="entry name" value="ER"/>
</dbReference>
<dbReference type="SUPFAM" id="SSF50129">
    <property type="entry name" value="GroES-like"/>
    <property type="match status" value="2"/>
</dbReference>
<evidence type="ECO:0000313" key="8">
    <source>
        <dbReference type="EMBL" id="THF94942.1"/>
    </source>
</evidence>